<keyword evidence="2" id="KW-1185">Reference proteome</keyword>
<sequence length="78" mass="9047">MTEATKLNIDVSVKAHYPNEQQIQEFIEDVLTSHIGEKWGEDMLNTMRKEIIARILPAISYQVVIHDRGQPHHIDIKL</sequence>
<dbReference type="AlphaFoldDB" id="A0A2L1UMV9"/>
<accession>A0A2L1UMV9</accession>
<reference evidence="2" key="1">
    <citation type="submission" date="2017-01" db="EMBL/GenBank/DDBJ databases">
        <title>Genome sequence of Rouxiella sp. ERMR1:05.</title>
        <authorList>
            <person name="Kumar R."/>
            <person name="Singh D."/>
            <person name="Kumar S."/>
        </authorList>
    </citation>
    <scope>NUCLEOTIDE SEQUENCE [LARGE SCALE GENOMIC DNA]</scope>
    <source>
        <strain evidence="2">ERMR1:05</strain>
    </source>
</reference>
<name>A0A2L1UMV9_9GAMM</name>
<dbReference type="Proteomes" id="UP000239197">
    <property type="component" value="Chromosome"/>
</dbReference>
<dbReference type="KEGG" id="rox:BV494_04730"/>
<evidence type="ECO:0000313" key="1">
    <source>
        <dbReference type="EMBL" id="AVF34277.1"/>
    </source>
</evidence>
<protein>
    <submittedName>
        <fullName evidence="1">Uncharacterized protein</fullName>
    </submittedName>
</protein>
<gene>
    <name evidence="1" type="ORF">BV494_04730</name>
</gene>
<dbReference type="RefSeq" id="WP_104921807.1">
    <property type="nucleotide sequence ID" value="NZ_CP019062.1"/>
</dbReference>
<proteinExistence type="predicted"/>
<organism evidence="1 2">
    <name type="scientific">Rahnella sikkimica</name>
    <dbReference type="NCBI Taxonomy" id="1805933"/>
    <lineage>
        <taxon>Bacteria</taxon>
        <taxon>Pseudomonadati</taxon>
        <taxon>Pseudomonadota</taxon>
        <taxon>Gammaproteobacteria</taxon>
        <taxon>Enterobacterales</taxon>
        <taxon>Yersiniaceae</taxon>
        <taxon>Rahnella</taxon>
    </lineage>
</organism>
<evidence type="ECO:0000313" key="2">
    <source>
        <dbReference type="Proteomes" id="UP000239197"/>
    </source>
</evidence>
<dbReference type="EMBL" id="CP019062">
    <property type="protein sequence ID" value="AVF34277.1"/>
    <property type="molecule type" value="Genomic_DNA"/>
</dbReference>